<protein>
    <submittedName>
        <fullName evidence="1">Uncharacterized protein</fullName>
    </submittedName>
</protein>
<organism evidence="1 2">
    <name type="scientific">Mytilus edulis</name>
    <name type="common">Blue mussel</name>
    <dbReference type="NCBI Taxonomy" id="6550"/>
    <lineage>
        <taxon>Eukaryota</taxon>
        <taxon>Metazoa</taxon>
        <taxon>Spiralia</taxon>
        <taxon>Lophotrochozoa</taxon>
        <taxon>Mollusca</taxon>
        <taxon>Bivalvia</taxon>
        <taxon>Autobranchia</taxon>
        <taxon>Pteriomorphia</taxon>
        <taxon>Mytilida</taxon>
        <taxon>Mytiloidea</taxon>
        <taxon>Mytilidae</taxon>
        <taxon>Mytilinae</taxon>
        <taxon>Mytilus</taxon>
    </lineage>
</organism>
<evidence type="ECO:0000313" key="2">
    <source>
        <dbReference type="Proteomes" id="UP000683360"/>
    </source>
</evidence>
<sequence length="172" mass="20204">MIIHLDSNKSQKFNYFKGNYDKMRDTLNLNWTELLDGKCTEDMIGIFMDKLTDTMNECIPKSKPNSKKKGKTPLSSEAVRCIKRKQRLWTRYLETRDSTRYRDHCRAKNSEKAEVLAEFFSSVFTLESDNPVDSGKRYCDCFSSDELFNSKEVNKILIHLNHQAQMMCTQKF</sequence>
<gene>
    <name evidence="1" type="ORF">MEDL_28659</name>
</gene>
<proteinExistence type="predicted"/>
<comment type="caution">
    <text evidence="1">The sequence shown here is derived from an EMBL/GenBank/DDBJ whole genome shotgun (WGS) entry which is preliminary data.</text>
</comment>
<name>A0A8S3S2B2_MYTED</name>
<dbReference type="EMBL" id="CAJPWZ010001427">
    <property type="protein sequence ID" value="CAG2214871.1"/>
    <property type="molecule type" value="Genomic_DNA"/>
</dbReference>
<accession>A0A8S3S2B2</accession>
<evidence type="ECO:0000313" key="1">
    <source>
        <dbReference type="EMBL" id="CAG2214871.1"/>
    </source>
</evidence>
<keyword evidence="2" id="KW-1185">Reference proteome</keyword>
<reference evidence="1" key="1">
    <citation type="submission" date="2021-03" db="EMBL/GenBank/DDBJ databases">
        <authorList>
            <person name="Bekaert M."/>
        </authorList>
    </citation>
    <scope>NUCLEOTIDE SEQUENCE</scope>
</reference>
<dbReference type="AlphaFoldDB" id="A0A8S3S2B2"/>
<dbReference type="Proteomes" id="UP000683360">
    <property type="component" value="Unassembled WGS sequence"/>
</dbReference>